<dbReference type="InterPro" id="IPR008920">
    <property type="entry name" value="TF_FadR/GntR_C"/>
</dbReference>
<accession>A0A934WP03</accession>
<protein>
    <submittedName>
        <fullName evidence="5">FadR family transcriptional regulator</fullName>
    </submittedName>
</protein>
<dbReference type="Pfam" id="PF07729">
    <property type="entry name" value="FCD"/>
    <property type="match status" value="1"/>
</dbReference>
<dbReference type="SMART" id="SM00895">
    <property type="entry name" value="FCD"/>
    <property type="match status" value="1"/>
</dbReference>
<evidence type="ECO:0000259" key="4">
    <source>
        <dbReference type="PROSITE" id="PS50949"/>
    </source>
</evidence>
<dbReference type="AlphaFoldDB" id="A0A934WP03"/>
<dbReference type="GO" id="GO:0003700">
    <property type="term" value="F:DNA-binding transcription factor activity"/>
    <property type="evidence" value="ECO:0007669"/>
    <property type="project" value="InterPro"/>
</dbReference>
<dbReference type="SMART" id="SM00345">
    <property type="entry name" value="HTH_GNTR"/>
    <property type="match status" value="1"/>
</dbReference>
<gene>
    <name evidence="5" type="ORF">JJB11_19145</name>
</gene>
<dbReference type="EMBL" id="JAEPWM010000009">
    <property type="protein sequence ID" value="MBK6008226.1"/>
    <property type="molecule type" value="Genomic_DNA"/>
</dbReference>
<feature type="domain" description="HTH gntR-type" evidence="4">
    <location>
        <begin position="16"/>
        <end position="86"/>
    </location>
</feature>
<dbReference type="Proteomes" id="UP000630528">
    <property type="component" value="Unassembled WGS sequence"/>
</dbReference>
<dbReference type="PANTHER" id="PTHR43537:SF5">
    <property type="entry name" value="UXU OPERON TRANSCRIPTIONAL REGULATOR"/>
    <property type="match status" value="1"/>
</dbReference>
<dbReference type="PANTHER" id="PTHR43537">
    <property type="entry name" value="TRANSCRIPTIONAL REGULATOR, GNTR FAMILY"/>
    <property type="match status" value="1"/>
</dbReference>
<proteinExistence type="predicted"/>
<keyword evidence="3" id="KW-0804">Transcription</keyword>
<dbReference type="Pfam" id="PF00392">
    <property type="entry name" value="GntR"/>
    <property type="match status" value="1"/>
</dbReference>
<dbReference type="PRINTS" id="PR00035">
    <property type="entry name" value="HTHGNTR"/>
</dbReference>
<evidence type="ECO:0000256" key="1">
    <source>
        <dbReference type="ARBA" id="ARBA00023015"/>
    </source>
</evidence>
<name>A0A934WP03_9BURK</name>
<reference evidence="5" key="2">
    <citation type="submission" date="2021-01" db="EMBL/GenBank/DDBJ databases">
        <authorList>
            <person name="Kang M."/>
        </authorList>
    </citation>
    <scope>NUCLEOTIDE SEQUENCE</scope>
    <source>
        <strain evidence="5">KACC 17527</strain>
    </source>
</reference>
<keyword evidence="2" id="KW-0238">DNA-binding</keyword>
<dbReference type="SUPFAM" id="SSF48008">
    <property type="entry name" value="GntR ligand-binding domain-like"/>
    <property type="match status" value="1"/>
</dbReference>
<dbReference type="InterPro" id="IPR000524">
    <property type="entry name" value="Tscrpt_reg_HTH_GntR"/>
</dbReference>
<keyword evidence="1" id="KW-0805">Transcription regulation</keyword>
<dbReference type="SUPFAM" id="SSF46785">
    <property type="entry name" value="Winged helix' DNA-binding domain"/>
    <property type="match status" value="1"/>
</dbReference>
<dbReference type="RefSeq" id="WP_201175153.1">
    <property type="nucleotide sequence ID" value="NZ_JAEPWM010000009.1"/>
</dbReference>
<dbReference type="Gene3D" id="1.20.120.530">
    <property type="entry name" value="GntR ligand-binding domain-like"/>
    <property type="match status" value="1"/>
</dbReference>
<comment type="caution">
    <text evidence="5">The sequence shown here is derived from an EMBL/GenBank/DDBJ whole genome shotgun (WGS) entry which is preliminary data.</text>
</comment>
<keyword evidence="6" id="KW-1185">Reference proteome</keyword>
<reference evidence="5" key="1">
    <citation type="journal article" date="2012" name="J. Microbiol. Biotechnol.">
        <title>Ramlibacter ginsenosidimutans sp. nov., with ginsenoside-converting activity.</title>
        <authorList>
            <person name="Wang L."/>
            <person name="An D.S."/>
            <person name="Kim S.G."/>
            <person name="Jin F.X."/>
            <person name="Kim S.C."/>
            <person name="Lee S.T."/>
            <person name="Im W.T."/>
        </authorList>
    </citation>
    <scope>NUCLEOTIDE SEQUENCE</scope>
    <source>
        <strain evidence="5">KACC 17527</strain>
    </source>
</reference>
<evidence type="ECO:0000313" key="6">
    <source>
        <dbReference type="Proteomes" id="UP000630528"/>
    </source>
</evidence>
<dbReference type="PROSITE" id="PS50949">
    <property type="entry name" value="HTH_GNTR"/>
    <property type="match status" value="1"/>
</dbReference>
<dbReference type="Gene3D" id="1.10.10.10">
    <property type="entry name" value="Winged helix-like DNA-binding domain superfamily/Winged helix DNA-binding domain"/>
    <property type="match status" value="1"/>
</dbReference>
<dbReference type="InterPro" id="IPR036388">
    <property type="entry name" value="WH-like_DNA-bd_sf"/>
</dbReference>
<dbReference type="CDD" id="cd07377">
    <property type="entry name" value="WHTH_GntR"/>
    <property type="match status" value="1"/>
</dbReference>
<evidence type="ECO:0000256" key="3">
    <source>
        <dbReference type="ARBA" id="ARBA00023163"/>
    </source>
</evidence>
<sequence length="246" mass="27342">MKAPAADLSFAAISPARAVDEIAAQVRSMVEDGRLKPGDRLPSERDLSLRLRVSRNTLREALRTLEHAGLIEMRKGASGGAFVRTGSGGAIVTGLSDLYHLGAITPQQLTEARIWLNDIVVRVACERATDADFEALEANIAAATRAHEAGRFDERQQLHREFHVLLARTTRNPIIAITMESVMAVFGKFIEKIGPRENPYTLPSRKRFMKHLRSRDADAAVAEMSRHLRRLHTQYLALWTEQKAAA</sequence>
<dbReference type="GO" id="GO:0003677">
    <property type="term" value="F:DNA binding"/>
    <property type="evidence" value="ECO:0007669"/>
    <property type="project" value="UniProtKB-KW"/>
</dbReference>
<organism evidence="5 6">
    <name type="scientific">Ramlibacter ginsenosidimutans</name>
    <dbReference type="NCBI Taxonomy" id="502333"/>
    <lineage>
        <taxon>Bacteria</taxon>
        <taxon>Pseudomonadati</taxon>
        <taxon>Pseudomonadota</taxon>
        <taxon>Betaproteobacteria</taxon>
        <taxon>Burkholderiales</taxon>
        <taxon>Comamonadaceae</taxon>
        <taxon>Ramlibacter</taxon>
    </lineage>
</organism>
<dbReference type="InterPro" id="IPR011711">
    <property type="entry name" value="GntR_C"/>
</dbReference>
<evidence type="ECO:0000313" key="5">
    <source>
        <dbReference type="EMBL" id="MBK6008226.1"/>
    </source>
</evidence>
<evidence type="ECO:0000256" key="2">
    <source>
        <dbReference type="ARBA" id="ARBA00023125"/>
    </source>
</evidence>
<dbReference type="InterPro" id="IPR036390">
    <property type="entry name" value="WH_DNA-bd_sf"/>
</dbReference>